<evidence type="ECO:0000313" key="4">
    <source>
        <dbReference type="Proteomes" id="UP001272940"/>
    </source>
</evidence>
<dbReference type="EMBL" id="CP022048">
    <property type="protein sequence ID" value="ASE38432.1"/>
    <property type="molecule type" value="Genomic_DNA"/>
</dbReference>
<dbReference type="KEGG" id="bvc:CEP68_02330"/>
<evidence type="ECO:0000313" key="2">
    <source>
        <dbReference type="EMBL" id="MDX2334574.1"/>
    </source>
</evidence>
<evidence type="ECO:0000313" key="3">
    <source>
        <dbReference type="Proteomes" id="UP000197050"/>
    </source>
</evidence>
<dbReference type="AlphaFoldDB" id="A0A1Z3U5A1"/>
<proteinExistence type="predicted"/>
<evidence type="ECO:0000313" key="1">
    <source>
        <dbReference type="EMBL" id="ASE38432.1"/>
    </source>
</evidence>
<dbReference type="RefSeq" id="WP_088582244.1">
    <property type="nucleotide sequence ID" value="NZ_CP022048.2"/>
</dbReference>
<reference evidence="2 4" key="4">
    <citation type="journal article" date="2023" name="FEMS Microbes">
        <title>Whole genomes of deep-sea sponge-associated bacteria exhibit high novel natural product potential.</title>
        <authorList>
            <person name="Hesketh-Best P.J."/>
            <person name="January G.G."/>
            <person name="Koch M.J."/>
            <person name="Warburton P.J."/>
            <person name="Howell K.L."/>
            <person name="Upton M."/>
        </authorList>
    </citation>
    <scope>NUCLEOTIDE SEQUENCE [LARGE SCALE GENOMIC DNA]</scope>
    <source>
        <strain evidence="2 4">PC206-O</strain>
    </source>
</reference>
<keyword evidence="4" id="KW-1185">Reference proteome</keyword>
<reference evidence="3" key="1">
    <citation type="submission" date="2017-06" db="EMBL/GenBank/DDBJ databases">
        <title>FDA dAtabase for Regulatory Grade micrObial Sequences (FDA-ARGOS): Supporting development and validation of Infectious Disease Dx tests.</title>
        <authorList>
            <person name="Minogue T."/>
            <person name="Wolcott M."/>
            <person name="Wasieloski L."/>
            <person name="Aguilar W."/>
            <person name="Moore D."/>
            <person name="Tallon L."/>
            <person name="Sadzewicz L."/>
            <person name="Sengamalay N."/>
            <person name="Ott S."/>
            <person name="Godinez A."/>
            <person name="Nagaraj S."/>
            <person name="Nadendla S."/>
            <person name="Geyer C."/>
            <person name="Sichtig H."/>
        </authorList>
    </citation>
    <scope>NUCLEOTIDE SEQUENCE [LARGE SCALE GENOMIC DNA]</scope>
    <source>
        <strain evidence="3">FDAARGOS_289</strain>
    </source>
</reference>
<dbReference type="EMBL" id="JAMYEC010000003">
    <property type="protein sequence ID" value="MDX2334574.1"/>
    <property type="molecule type" value="Genomic_DNA"/>
</dbReference>
<organism evidence="1 3">
    <name type="scientific">Brevundimonas vesicularis</name>
    <name type="common">Pseudomonas vesicularis</name>
    <dbReference type="NCBI Taxonomy" id="41276"/>
    <lineage>
        <taxon>Bacteria</taxon>
        <taxon>Pseudomonadati</taxon>
        <taxon>Pseudomonadota</taxon>
        <taxon>Alphaproteobacteria</taxon>
        <taxon>Caulobacterales</taxon>
        <taxon>Caulobacteraceae</taxon>
        <taxon>Brevundimonas</taxon>
    </lineage>
</organism>
<dbReference type="GeneID" id="34015901"/>
<dbReference type="Proteomes" id="UP000197050">
    <property type="component" value="Chromosome"/>
</dbReference>
<reference evidence="2" key="3">
    <citation type="submission" date="2022-06" db="EMBL/GenBank/DDBJ databases">
        <authorList>
            <person name="Hesketh-Best P.J."/>
            <person name="Koch M.J."/>
        </authorList>
    </citation>
    <scope>NUCLEOTIDE SEQUENCE</scope>
    <source>
        <strain evidence="2">PC206-O</strain>
    </source>
</reference>
<reference evidence="1" key="2">
    <citation type="submission" date="2017-12" db="EMBL/GenBank/DDBJ databases">
        <title>FDA dAtabase for Regulatory Grade micrObial Sequences (FDA-ARGOS): Supporting development and validation of Infectious Disease Dx tests.</title>
        <authorList>
            <person name="Campos J."/>
            <person name="Goldberg B."/>
            <person name="Tallon L."/>
            <person name="Sadzewicz L."/>
            <person name="Sengamalay N."/>
            <person name="Ott S."/>
            <person name="Godinez A."/>
            <person name="Nagaraj S."/>
            <person name="Vavikolanu K."/>
            <person name="Vyas G."/>
            <person name="Nadendla S."/>
            <person name="Aluvathingal J."/>
            <person name="Geyer C."/>
            <person name="Nandy P."/>
            <person name="Hobson J."/>
            <person name="Sichtig H."/>
        </authorList>
    </citation>
    <scope>NUCLEOTIDE SEQUENCE</scope>
    <source>
        <strain evidence="1">FDAARGOS_289</strain>
    </source>
</reference>
<protein>
    <submittedName>
        <fullName evidence="1">Uncharacterized protein</fullName>
    </submittedName>
</protein>
<sequence length="97" mass="10370">MDTARIIKAAQDIERCQRALTWLRDNGSVLTGRSKDDASVSVHINFASALPGAKEASEVLSAYATLSLPDLVETAIKSCENTIDMCSDAIRAEGVSK</sequence>
<accession>A0A1Z3U5A1</accession>
<name>A0A1Z3U5A1_BREVE</name>
<gene>
    <name evidence="1" type="ORF">CEP68_02330</name>
    <name evidence="2" type="ORF">NJD11_06435</name>
</gene>
<dbReference type="Proteomes" id="UP001272940">
    <property type="component" value="Unassembled WGS sequence"/>
</dbReference>